<accession>A0AAV5RBP0</accession>
<keyword evidence="9 11" id="KW-0539">Nucleus</keyword>
<name>A0AAV5RBP0_PICKL</name>
<evidence type="ECO:0000256" key="6">
    <source>
        <dbReference type="ARBA" id="ARBA00022840"/>
    </source>
</evidence>
<protein>
    <recommendedName>
        <fullName evidence="11">Structural maintenance of chromosomes protein</fullName>
    </recommendedName>
</protein>
<dbReference type="InterPro" id="IPR003395">
    <property type="entry name" value="RecF/RecN/SMC_N"/>
</dbReference>
<dbReference type="FunFam" id="3.40.50.300:FF:000481">
    <property type="entry name" value="Structural maintenance of chromosomes 4"/>
    <property type="match status" value="1"/>
</dbReference>
<evidence type="ECO:0000313" key="14">
    <source>
        <dbReference type="EMBL" id="GMM48800.1"/>
    </source>
</evidence>
<keyword evidence="3" id="KW-0132">Cell division</keyword>
<feature type="coiled-coil region" evidence="12">
    <location>
        <begin position="1127"/>
        <end position="1154"/>
    </location>
</feature>
<dbReference type="GO" id="GO:0007076">
    <property type="term" value="P:mitotic chromosome condensation"/>
    <property type="evidence" value="ECO:0007669"/>
    <property type="project" value="UniProtKB-ARBA"/>
</dbReference>
<proteinExistence type="inferred from homology"/>
<evidence type="ECO:0000256" key="2">
    <source>
        <dbReference type="ARBA" id="ARBA00006005"/>
    </source>
</evidence>
<dbReference type="EMBL" id="BTGB01000009">
    <property type="protein sequence ID" value="GMM48800.1"/>
    <property type="molecule type" value="Genomic_DNA"/>
</dbReference>
<comment type="caution">
    <text evidence="14">The sequence shown here is derived from an EMBL/GenBank/DDBJ whole genome shotgun (WGS) entry which is preliminary data.</text>
</comment>
<dbReference type="GO" id="GO:0016887">
    <property type="term" value="F:ATP hydrolysis activity"/>
    <property type="evidence" value="ECO:0007669"/>
    <property type="project" value="InterPro"/>
</dbReference>
<dbReference type="GO" id="GO:0005634">
    <property type="term" value="C:nucleus"/>
    <property type="evidence" value="ECO:0007669"/>
    <property type="project" value="UniProtKB-SubCell"/>
</dbReference>
<dbReference type="SMART" id="SM00968">
    <property type="entry name" value="SMC_hinge"/>
    <property type="match status" value="1"/>
</dbReference>
<comment type="subcellular location">
    <subcellularLocation>
        <location evidence="1 11">Nucleus</location>
    </subcellularLocation>
</comment>
<evidence type="ECO:0000256" key="10">
    <source>
        <dbReference type="ARBA" id="ARBA00023306"/>
    </source>
</evidence>
<evidence type="ECO:0000256" key="7">
    <source>
        <dbReference type="ARBA" id="ARBA00023054"/>
    </source>
</evidence>
<dbReference type="Proteomes" id="UP001378960">
    <property type="component" value="Unassembled WGS sequence"/>
</dbReference>
<evidence type="ECO:0000313" key="15">
    <source>
        <dbReference type="Proteomes" id="UP001378960"/>
    </source>
</evidence>
<dbReference type="SUPFAM" id="SSF52540">
    <property type="entry name" value="P-loop containing nucleoside triphosphate hydrolases"/>
    <property type="match status" value="2"/>
</dbReference>
<comment type="similarity">
    <text evidence="2">Belongs to the SMC family. SMC4 subfamily.</text>
</comment>
<feature type="coiled-coil region" evidence="12">
    <location>
        <begin position="253"/>
        <end position="287"/>
    </location>
</feature>
<dbReference type="Gene3D" id="3.30.70.1620">
    <property type="match status" value="1"/>
</dbReference>
<gene>
    <name evidence="14" type="ORF">DAPK24_053980</name>
</gene>
<dbReference type="SUPFAM" id="SSF75553">
    <property type="entry name" value="Smc hinge domain"/>
    <property type="match status" value="1"/>
</dbReference>
<dbReference type="PANTHER" id="PTHR18937">
    <property type="entry name" value="STRUCTURAL MAINTENANCE OF CHROMOSOMES SMC FAMILY MEMBER"/>
    <property type="match status" value="1"/>
</dbReference>
<dbReference type="Gene3D" id="3.40.50.300">
    <property type="entry name" value="P-loop containing nucleotide triphosphate hydrolases"/>
    <property type="match status" value="2"/>
</dbReference>
<evidence type="ECO:0000256" key="5">
    <source>
        <dbReference type="ARBA" id="ARBA00022776"/>
    </source>
</evidence>
<dbReference type="FunFam" id="3.40.50.300:FF:000585">
    <property type="entry name" value="Structural maintenance of chromosomes 4"/>
    <property type="match status" value="1"/>
</dbReference>
<keyword evidence="7 12" id="KW-0175">Coiled coil</keyword>
<organism evidence="14 15">
    <name type="scientific">Pichia kluyveri</name>
    <name type="common">Yeast</name>
    <dbReference type="NCBI Taxonomy" id="36015"/>
    <lineage>
        <taxon>Eukaryota</taxon>
        <taxon>Fungi</taxon>
        <taxon>Dikarya</taxon>
        <taxon>Ascomycota</taxon>
        <taxon>Saccharomycotina</taxon>
        <taxon>Pichiomycetes</taxon>
        <taxon>Pichiales</taxon>
        <taxon>Pichiaceae</taxon>
        <taxon>Pichia</taxon>
    </lineage>
</organism>
<dbReference type="Gene3D" id="1.20.1060.20">
    <property type="match status" value="1"/>
</dbReference>
<feature type="coiled-coil region" evidence="12">
    <location>
        <begin position="334"/>
        <end position="589"/>
    </location>
</feature>
<dbReference type="GO" id="GO:0005524">
    <property type="term" value="F:ATP binding"/>
    <property type="evidence" value="ECO:0007669"/>
    <property type="project" value="UniProtKB-KW"/>
</dbReference>
<sequence length="1308" mass="151537">MLVESQNTQLNNNDIIANSSAIFNNNNNNSIDNNNISVIGIEPIQSPRKAIQKLLNNNESIPNIAKPRLVIEKLVLTNFKSYAGKQEIGPFHQSFSAVVGPNGSGKSNVIDSMLFVFGFRASKMRQTKLKELIHNSENYPNLQFCKVDIHFKKIIDNYDNNGNNLNNPTIIENSDLIVSRKATINNNSIYYINNLQSNYTNVTNLLKSEGIDLDHKRFLILQGEVEMIAQMKPKAENDNDDGLLEYLEDIIGTSTYKEEIELINNQIDNLQDIFNEKEKRFNFAKDDFHNLEISKNKALDYLKLEKLLKDETFKYWNLTKIKNKISINKYTYKRDELNEKIKDDLLNIEKFKKNIDKFKDEKLKLNNNLSNLNIKINKFKDNLKFSEKEKVSINENLKINNKKLKNLIKTLDSNNKNFKSNENELLQLNSNLLNYDNEINEFNENLKLENNELNKIKSELSTETKKFSIEIEKLQNKLEPWKNKIDQNQSNYNIKNSELILFQNQLNSLINEKDKLKKLLIDKNEQLNLNNSKINSINEKKNTFNSNISRHKKDFQIAGNELKKLEIELKNLNNKIDDAKFKVSNVESQNKVLNALNKLKETGRINGFYGKLGDLGIIDDKYDIAISTGVGSLNDYVVDTVNDAQNCIQYLRSNNLGFGKFIVLEKLRKFNLNKINTPENVPRLFDLIKPIDEKFKPAFYSSMYDTLVTDNLEIANRVAFGSSKRWRVVTLDGKLVDVSGTMTGGGNRVNRGGMRLSSSSNNNSNLNIFNDIISPNELQLMKDELFEREDHYKNLENSYRKMDQILRNSEEEIPRMTSEILRLTIDNKNLNIEINELNKILNENDEKNVNEIQLLREKIKIYKNELIIISNEKSKLEENSNYLQMQIDELQNKILDIGGIRLKSQTAKVQSLKDSINLKIEMKENDELKVTKLQSQNNKILKIIENNEIQINELNEIINKLNENFHKINEEYEKIDNEYKKISIKHEEISNKIIEIDEKIDDENIKIEENSKLTNDTLKKINRIDQMLKDFEIEVNHAINEINNIEIRDVEPYISWISKDDKIRNDFIQMEIKIDENIYMNEDGEEELSNMDLKTLGDSIDSLKIELSDSNVNLDLLLIYGDKEKKFKEQEEDVKITKQNLEEIKLKSKELNDKRHNEFKAGFDEISITLKGMYNLITAGGMAELEYYDSHDAFSEGIIFSVMPPKKSWRTISNLSGGEKTLASLALVFALHHYKPTPLYVMDEIDAALDFKNVSIVANYIKSRTKDAQFIVISLRNNMFELAESLVGIYKVNNMTKSATLVNKDLIK</sequence>
<keyword evidence="10" id="KW-0131">Cell cycle</keyword>
<dbReference type="PANTHER" id="PTHR18937:SF172">
    <property type="entry name" value="STRUCTURAL MAINTENANCE OF CHROMOSOMES PROTEIN"/>
    <property type="match status" value="1"/>
</dbReference>
<feature type="coiled-coil region" evidence="12">
    <location>
        <begin position="944"/>
        <end position="992"/>
    </location>
</feature>
<keyword evidence="5" id="KW-0498">Mitosis</keyword>
<keyword evidence="6" id="KW-0067">ATP-binding</keyword>
<keyword evidence="8" id="KW-0226">DNA condensation</keyword>
<keyword evidence="15" id="KW-1185">Reference proteome</keyword>
<feature type="domain" description="SMC hinge" evidence="13">
    <location>
        <begin position="606"/>
        <end position="719"/>
    </location>
</feature>
<evidence type="ECO:0000256" key="9">
    <source>
        <dbReference type="ARBA" id="ARBA00023242"/>
    </source>
</evidence>
<feature type="coiled-coil region" evidence="12">
    <location>
        <begin position="792"/>
        <end position="893"/>
    </location>
</feature>
<evidence type="ECO:0000256" key="11">
    <source>
        <dbReference type="PIRNR" id="PIRNR005719"/>
    </source>
</evidence>
<evidence type="ECO:0000256" key="1">
    <source>
        <dbReference type="ARBA" id="ARBA00004123"/>
    </source>
</evidence>
<dbReference type="InterPro" id="IPR010935">
    <property type="entry name" value="SMC_hinge"/>
</dbReference>
<keyword evidence="4" id="KW-0547">Nucleotide-binding</keyword>
<dbReference type="InterPro" id="IPR036277">
    <property type="entry name" value="SMC_hinge_sf"/>
</dbReference>
<reference evidence="14 15" key="1">
    <citation type="journal article" date="2023" name="Elife">
        <title>Identification of key yeast species and microbe-microbe interactions impacting larval growth of Drosophila in the wild.</title>
        <authorList>
            <person name="Mure A."/>
            <person name="Sugiura Y."/>
            <person name="Maeda R."/>
            <person name="Honda K."/>
            <person name="Sakurai N."/>
            <person name="Takahashi Y."/>
            <person name="Watada M."/>
            <person name="Katoh T."/>
            <person name="Gotoh A."/>
            <person name="Gotoh Y."/>
            <person name="Taniguchi I."/>
            <person name="Nakamura K."/>
            <person name="Hayashi T."/>
            <person name="Katayama T."/>
            <person name="Uemura T."/>
            <person name="Hattori Y."/>
        </authorList>
    </citation>
    <scope>NUCLEOTIDE SEQUENCE [LARGE SCALE GENOMIC DNA]</scope>
    <source>
        <strain evidence="14 15">PK-24</strain>
    </source>
</reference>
<evidence type="ECO:0000256" key="3">
    <source>
        <dbReference type="ARBA" id="ARBA00022618"/>
    </source>
</evidence>
<dbReference type="InterPro" id="IPR024704">
    <property type="entry name" value="SMC"/>
</dbReference>
<dbReference type="InterPro" id="IPR027417">
    <property type="entry name" value="P-loop_NTPase"/>
</dbReference>
<evidence type="ECO:0000259" key="13">
    <source>
        <dbReference type="SMART" id="SM00968"/>
    </source>
</evidence>
<dbReference type="PIRSF" id="PIRSF005719">
    <property type="entry name" value="SMC"/>
    <property type="match status" value="1"/>
</dbReference>
<dbReference type="Gene3D" id="1.10.287.1490">
    <property type="match status" value="1"/>
</dbReference>
<feature type="coiled-coil region" evidence="12">
    <location>
        <begin position="1021"/>
        <end position="1048"/>
    </location>
</feature>
<evidence type="ECO:0000256" key="12">
    <source>
        <dbReference type="SAM" id="Coils"/>
    </source>
</evidence>
<dbReference type="Pfam" id="PF02463">
    <property type="entry name" value="SMC_N"/>
    <property type="match status" value="2"/>
</dbReference>
<evidence type="ECO:0000256" key="8">
    <source>
        <dbReference type="ARBA" id="ARBA00023067"/>
    </source>
</evidence>
<dbReference type="GO" id="GO:0051301">
    <property type="term" value="P:cell division"/>
    <property type="evidence" value="ECO:0007669"/>
    <property type="project" value="UniProtKB-KW"/>
</dbReference>
<dbReference type="Pfam" id="PF06470">
    <property type="entry name" value="SMC_hinge"/>
    <property type="match status" value="1"/>
</dbReference>
<dbReference type="GO" id="GO:0000796">
    <property type="term" value="C:condensin complex"/>
    <property type="evidence" value="ECO:0007669"/>
    <property type="project" value="TreeGrafter"/>
</dbReference>
<evidence type="ECO:0000256" key="4">
    <source>
        <dbReference type="ARBA" id="ARBA00022741"/>
    </source>
</evidence>